<evidence type="ECO:0000313" key="6">
    <source>
        <dbReference type="Proteomes" id="UP001529510"/>
    </source>
</evidence>
<feature type="domain" description="Fibronectin type-III" evidence="4">
    <location>
        <begin position="105"/>
        <end position="194"/>
    </location>
</feature>
<name>A0ABD0R446_CIRMR</name>
<feature type="region of interest" description="Disordered" evidence="1">
    <location>
        <begin position="23"/>
        <end position="51"/>
    </location>
</feature>
<evidence type="ECO:0000256" key="1">
    <source>
        <dbReference type="SAM" id="MobiDB-lite"/>
    </source>
</evidence>
<evidence type="ECO:0000256" key="2">
    <source>
        <dbReference type="SAM" id="Phobius"/>
    </source>
</evidence>
<keyword evidence="2" id="KW-0812">Transmembrane</keyword>
<dbReference type="EMBL" id="JAMKFB020000005">
    <property type="protein sequence ID" value="KAL0193179.1"/>
    <property type="molecule type" value="Genomic_DNA"/>
</dbReference>
<evidence type="ECO:0000313" key="5">
    <source>
        <dbReference type="EMBL" id="KAL0193179.1"/>
    </source>
</evidence>
<dbReference type="SUPFAM" id="SSF49265">
    <property type="entry name" value="Fibronectin type III"/>
    <property type="match status" value="1"/>
</dbReference>
<gene>
    <name evidence="5" type="ORF">M9458_011475</name>
</gene>
<reference evidence="5 6" key="1">
    <citation type="submission" date="2024-05" db="EMBL/GenBank/DDBJ databases">
        <title>Genome sequencing and assembly of Indian major carp, Cirrhinus mrigala (Hamilton, 1822).</title>
        <authorList>
            <person name="Mohindra V."/>
            <person name="Chowdhury L.M."/>
            <person name="Lal K."/>
            <person name="Jena J.K."/>
        </authorList>
    </citation>
    <scope>NUCLEOTIDE SEQUENCE [LARGE SCALE GENOMIC DNA]</scope>
    <source>
        <strain evidence="5">CM1030</strain>
        <tissue evidence="5">Blood</tissue>
    </source>
</reference>
<keyword evidence="2" id="KW-1133">Transmembrane helix</keyword>
<dbReference type="InterPro" id="IPR013783">
    <property type="entry name" value="Ig-like_fold"/>
</dbReference>
<dbReference type="InterPro" id="IPR036116">
    <property type="entry name" value="FN3_sf"/>
</dbReference>
<feature type="compositionally biased region" description="Low complexity" evidence="1">
    <location>
        <begin position="23"/>
        <end position="37"/>
    </location>
</feature>
<dbReference type="CDD" id="cd00063">
    <property type="entry name" value="FN3"/>
    <property type="match status" value="1"/>
</dbReference>
<keyword evidence="3" id="KW-0732">Signal</keyword>
<protein>
    <recommendedName>
        <fullName evidence="4">Fibronectin type-III domain-containing protein</fullName>
    </recommendedName>
</protein>
<sequence>MLGCGRLVILFLLIKFLNLSFVSSTSSSSSSNNATRPRSPPSGGGDYYSEYEDTATESSSSSSTVSEVPNSYCDYDLCVEYQKTCQELAEATGCLCPGLSGPFIPPSPPRLLPLTQDGKGVVVHWCAPTSIVTHYIVWVKGNDKVKKREIKVEKNKRKAVLKDVEVGANICVKAVNKAGDSTEDNQACATFEPENSDSGFALKMGIIGGVVGLILLLILALLLWRHKSRQKSTAQPETGGVL</sequence>
<dbReference type="InterPro" id="IPR003961">
    <property type="entry name" value="FN3_dom"/>
</dbReference>
<comment type="caution">
    <text evidence="5">The sequence shown here is derived from an EMBL/GenBank/DDBJ whole genome shotgun (WGS) entry which is preliminary data.</text>
</comment>
<dbReference type="Proteomes" id="UP001529510">
    <property type="component" value="Unassembled WGS sequence"/>
</dbReference>
<feature type="chain" id="PRO_5044825906" description="Fibronectin type-III domain-containing protein" evidence="3">
    <location>
        <begin position="25"/>
        <end position="242"/>
    </location>
</feature>
<feature type="signal peptide" evidence="3">
    <location>
        <begin position="1"/>
        <end position="24"/>
    </location>
</feature>
<dbReference type="PROSITE" id="PS50853">
    <property type="entry name" value="FN3"/>
    <property type="match status" value="1"/>
</dbReference>
<organism evidence="5 6">
    <name type="scientific">Cirrhinus mrigala</name>
    <name type="common">Mrigala</name>
    <dbReference type="NCBI Taxonomy" id="683832"/>
    <lineage>
        <taxon>Eukaryota</taxon>
        <taxon>Metazoa</taxon>
        <taxon>Chordata</taxon>
        <taxon>Craniata</taxon>
        <taxon>Vertebrata</taxon>
        <taxon>Euteleostomi</taxon>
        <taxon>Actinopterygii</taxon>
        <taxon>Neopterygii</taxon>
        <taxon>Teleostei</taxon>
        <taxon>Ostariophysi</taxon>
        <taxon>Cypriniformes</taxon>
        <taxon>Cyprinidae</taxon>
        <taxon>Labeoninae</taxon>
        <taxon>Labeonini</taxon>
        <taxon>Cirrhinus</taxon>
    </lineage>
</organism>
<accession>A0ABD0R446</accession>
<evidence type="ECO:0000256" key="3">
    <source>
        <dbReference type="SAM" id="SignalP"/>
    </source>
</evidence>
<evidence type="ECO:0000259" key="4">
    <source>
        <dbReference type="PROSITE" id="PS50853"/>
    </source>
</evidence>
<proteinExistence type="predicted"/>
<dbReference type="Gene3D" id="2.60.40.10">
    <property type="entry name" value="Immunoglobulins"/>
    <property type="match status" value="1"/>
</dbReference>
<dbReference type="AlphaFoldDB" id="A0ABD0R446"/>
<feature type="transmembrane region" description="Helical" evidence="2">
    <location>
        <begin position="200"/>
        <end position="224"/>
    </location>
</feature>
<keyword evidence="2" id="KW-0472">Membrane</keyword>
<keyword evidence="6" id="KW-1185">Reference proteome</keyword>